<evidence type="ECO:0000256" key="4">
    <source>
        <dbReference type="ARBA" id="ARBA00023082"/>
    </source>
</evidence>
<dbReference type="InterPro" id="IPR036388">
    <property type="entry name" value="WH-like_DNA-bd_sf"/>
</dbReference>
<keyword evidence="4" id="KW-0731">Sigma factor</keyword>
<reference evidence="8 9" key="1">
    <citation type="submission" date="2018-03" db="EMBL/GenBank/DDBJ databases">
        <title>Genomic Encyclopedia of Type Strains, Phase III (KMG-III): the genomes of soil and plant-associated and newly described type strains.</title>
        <authorList>
            <person name="Whitman W."/>
        </authorList>
    </citation>
    <scope>NUCLEOTIDE SEQUENCE [LARGE SCALE GENOMIC DNA]</scope>
    <source>
        <strain evidence="8 9">CGMCC 4.7125</strain>
    </source>
</reference>
<dbReference type="InterPro" id="IPR007627">
    <property type="entry name" value="RNA_pol_sigma70_r2"/>
</dbReference>
<dbReference type="AlphaFoldDB" id="A0A2T0M0H4"/>
<dbReference type="InterPro" id="IPR013324">
    <property type="entry name" value="RNA_pol_sigma_r3/r4-like"/>
</dbReference>
<keyword evidence="3" id="KW-0805">Transcription regulation</keyword>
<dbReference type="Pfam" id="PF04542">
    <property type="entry name" value="Sigma70_r2"/>
    <property type="match status" value="1"/>
</dbReference>
<dbReference type="CDD" id="cd06171">
    <property type="entry name" value="Sigma70_r4"/>
    <property type="match status" value="1"/>
</dbReference>
<dbReference type="GO" id="GO:0016987">
    <property type="term" value="F:sigma factor activity"/>
    <property type="evidence" value="ECO:0007669"/>
    <property type="project" value="UniProtKB-KW"/>
</dbReference>
<evidence type="ECO:0000256" key="2">
    <source>
        <dbReference type="ARBA" id="ARBA00011344"/>
    </source>
</evidence>
<evidence type="ECO:0000259" key="7">
    <source>
        <dbReference type="Pfam" id="PF08281"/>
    </source>
</evidence>
<comment type="subunit">
    <text evidence="2">Interacts transiently with the RNA polymerase catalytic core formed by RpoA, RpoB, RpoC and RpoZ (2 alpha, 1 beta, 1 beta' and 1 omega subunit) to form the RNA polymerase holoenzyme that can initiate transcription.</text>
</comment>
<evidence type="ECO:0000256" key="1">
    <source>
        <dbReference type="ARBA" id="ARBA00010641"/>
    </source>
</evidence>
<dbReference type="Gene3D" id="1.10.1740.10">
    <property type="match status" value="1"/>
</dbReference>
<evidence type="ECO:0000256" key="5">
    <source>
        <dbReference type="ARBA" id="ARBA00023163"/>
    </source>
</evidence>
<dbReference type="GO" id="GO:0006352">
    <property type="term" value="P:DNA-templated transcription initiation"/>
    <property type="evidence" value="ECO:0007669"/>
    <property type="project" value="InterPro"/>
</dbReference>
<dbReference type="EMBL" id="PVNH01000002">
    <property type="protein sequence ID" value="PRX50089.1"/>
    <property type="molecule type" value="Genomic_DNA"/>
</dbReference>
<accession>A0A2T0M0H4</accession>
<comment type="similarity">
    <text evidence="1">Belongs to the sigma-70 factor family. ECF subfamily.</text>
</comment>
<dbReference type="Gene3D" id="3.10.450.50">
    <property type="match status" value="1"/>
</dbReference>
<dbReference type="OrthoDB" id="3821507at2"/>
<evidence type="ECO:0000313" key="9">
    <source>
        <dbReference type="Proteomes" id="UP000238362"/>
    </source>
</evidence>
<dbReference type="Proteomes" id="UP000238362">
    <property type="component" value="Unassembled WGS sequence"/>
</dbReference>
<gene>
    <name evidence="8" type="ORF">B0I33_102207</name>
</gene>
<name>A0A2T0M0H4_9PSEU</name>
<sequence length="275" mass="30368">MRAVALSILGHRPEADDALQEAALTAVRRIGDVRDATAAGPWLRMVVRNVCRTQLRGRTELPADQIELRARPALGADPAELLDQHAARDWVWRALEELSPNLRLVMMLRYFTEVTAYDQIAALCGVPVGTVRSRLSQARTKLADALLATADAVHGDAAAVTGTRRAEAEEMLRAAERGSYAEVLAATWSPEVETTWPRGDRTRGQDHLVRTMYGDVADGVRYRLTNVVASSAVTILETDLVNPPGDPFHCPPNAVWVEFLEEGRVRHLRVFHPAR</sequence>
<dbReference type="InterPro" id="IPR013325">
    <property type="entry name" value="RNA_pol_sigma_r2"/>
</dbReference>
<dbReference type="Pfam" id="PF08281">
    <property type="entry name" value="Sigma70_r4_2"/>
    <property type="match status" value="1"/>
</dbReference>
<dbReference type="InterPro" id="IPR039425">
    <property type="entry name" value="RNA_pol_sigma-70-like"/>
</dbReference>
<keyword evidence="5" id="KW-0804">Transcription</keyword>
<evidence type="ECO:0000259" key="6">
    <source>
        <dbReference type="Pfam" id="PF04542"/>
    </source>
</evidence>
<proteinExistence type="inferred from homology"/>
<dbReference type="NCBIfam" id="TIGR02937">
    <property type="entry name" value="sigma70-ECF"/>
    <property type="match status" value="1"/>
</dbReference>
<keyword evidence="9" id="KW-1185">Reference proteome</keyword>
<dbReference type="PANTHER" id="PTHR43133">
    <property type="entry name" value="RNA POLYMERASE ECF-TYPE SIGMA FACTO"/>
    <property type="match status" value="1"/>
</dbReference>
<dbReference type="Gene3D" id="1.10.10.10">
    <property type="entry name" value="Winged helix-like DNA-binding domain superfamily/Winged helix DNA-binding domain"/>
    <property type="match status" value="1"/>
</dbReference>
<dbReference type="InterPro" id="IPR014284">
    <property type="entry name" value="RNA_pol_sigma-70_dom"/>
</dbReference>
<evidence type="ECO:0000256" key="3">
    <source>
        <dbReference type="ARBA" id="ARBA00023015"/>
    </source>
</evidence>
<protein>
    <submittedName>
        <fullName evidence="8">RNA polymerase sigma-70 factor (ECF subfamily)</fullName>
    </submittedName>
</protein>
<dbReference type="SUPFAM" id="SSF88659">
    <property type="entry name" value="Sigma3 and sigma4 domains of RNA polymerase sigma factors"/>
    <property type="match status" value="1"/>
</dbReference>
<dbReference type="GO" id="GO:0003677">
    <property type="term" value="F:DNA binding"/>
    <property type="evidence" value="ECO:0007669"/>
    <property type="project" value="InterPro"/>
</dbReference>
<dbReference type="InterPro" id="IPR013249">
    <property type="entry name" value="RNA_pol_sigma70_r4_t2"/>
</dbReference>
<dbReference type="InterPro" id="IPR032710">
    <property type="entry name" value="NTF2-like_dom_sf"/>
</dbReference>
<dbReference type="SUPFAM" id="SSF54427">
    <property type="entry name" value="NTF2-like"/>
    <property type="match status" value="1"/>
</dbReference>
<evidence type="ECO:0000313" key="8">
    <source>
        <dbReference type="EMBL" id="PRX50089.1"/>
    </source>
</evidence>
<organism evidence="8 9">
    <name type="scientific">Prauserella shujinwangii</name>
    <dbReference type="NCBI Taxonomy" id="1453103"/>
    <lineage>
        <taxon>Bacteria</taxon>
        <taxon>Bacillati</taxon>
        <taxon>Actinomycetota</taxon>
        <taxon>Actinomycetes</taxon>
        <taxon>Pseudonocardiales</taxon>
        <taxon>Pseudonocardiaceae</taxon>
        <taxon>Prauserella</taxon>
    </lineage>
</organism>
<dbReference type="PANTHER" id="PTHR43133:SF51">
    <property type="entry name" value="RNA POLYMERASE SIGMA FACTOR"/>
    <property type="match status" value="1"/>
</dbReference>
<feature type="domain" description="RNA polymerase sigma factor 70 region 4 type 2" evidence="7">
    <location>
        <begin position="89"/>
        <end position="142"/>
    </location>
</feature>
<dbReference type="SUPFAM" id="SSF88946">
    <property type="entry name" value="Sigma2 domain of RNA polymerase sigma factors"/>
    <property type="match status" value="1"/>
</dbReference>
<comment type="caution">
    <text evidence="8">The sequence shown here is derived from an EMBL/GenBank/DDBJ whole genome shotgun (WGS) entry which is preliminary data.</text>
</comment>
<feature type="domain" description="RNA polymerase sigma-70 region 2" evidence="6">
    <location>
        <begin position="2"/>
        <end position="58"/>
    </location>
</feature>